<comment type="caution">
    <text evidence="7">The sequence shown here is derived from an EMBL/GenBank/DDBJ whole genome shotgun (WGS) entry which is preliminary data.</text>
</comment>
<evidence type="ECO:0000313" key="8">
    <source>
        <dbReference type="Proteomes" id="UP001500635"/>
    </source>
</evidence>
<evidence type="ECO:0000259" key="5">
    <source>
        <dbReference type="Pfam" id="PF03446"/>
    </source>
</evidence>
<dbReference type="InterPro" id="IPR015815">
    <property type="entry name" value="HIBADH-related"/>
</dbReference>
<dbReference type="Pfam" id="PF03446">
    <property type="entry name" value="NAD_binding_2"/>
    <property type="match status" value="1"/>
</dbReference>
<dbReference type="PANTHER" id="PTHR43060:SF15">
    <property type="entry name" value="3-HYDROXYISOBUTYRATE DEHYDROGENASE-LIKE 1, MITOCHONDRIAL-RELATED"/>
    <property type="match status" value="1"/>
</dbReference>
<protein>
    <submittedName>
        <fullName evidence="7">NAD(P)-dependent oxidoreductase</fullName>
    </submittedName>
</protein>
<dbReference type="Gene3D" id="1.10.1040.10">
    <property type="entry name" value="N-(1-d-carboxylethyl)-l-norvaline Dehydrogenase, domain 2"/>
    <property type="match status" value="1"/>
</dbReference>
<keyword evidence="2" id="KW-0560">Oxidoreductase</keyword>
<dbReference type="PANTHER" id="PTHR43060">
    <property type="entry name" value="3-HYDROXYISOBUTYRATE DEHYDROGENASE-LIKE 1, MITOCHONDRIAL-RELATED"/>
    <property type="match status" value="1"/>
</dbReference>
<dbReference type="InterPro" id="IPR029154">
    <property type="entry name" value="HIBADH-like_NADP-bd"/>
</dbReference>
<feature type="domain" description="6-phosphogluconate dehydrogenase NADP-binding" evidence="5">
    <location>
        <begin position="1"/>
        <end position="141"/>
    </location>
</feature>
<proteinExistence type="inferred from homology"/>
<dbReference type="PIRSF" id="PIRSF000103">
    <property type="entry name" value="HIBADH"/>
    <property type="match status" value="1"/>
</dbReference>
<keyword evidence="8" id="KW-1185">Reference proteome</keyword>
<evidence type="ECO:0000256" key="1">
    <source>
        <dbReference type="ARBA" id="ARBA00009080"/>
    </source>
</evidence>
<gene>
    <name evidence="7" type="ORF">GCM10023147_42800</name>
</gene>
<dbReference type="InterPro" id="IPR008927">
    <property type="entry name" value="6-PGluconate_DH-like_C_sf"/>
</dbReference>
<comment type="similarity">
    <text evidence="1">Belongs to the HIBADH-related family.</text>
</comment>
<feature type="domain" description="3-hydroxyisobutyrate dehydrogenase-like NAD-binding" evidence="6">
    <location>
        <begin position="149"/>
        <end position="251"/>
    </location>
</feature>
<dbReference type="SUPFAM" id="SSF48179">
    <property type="entry name" value="6-phosphogluconate dehydrogenase C-terminal domain-like"/>
    <property type="match status" value="1"/>
</dbReference>
<dbReference type="SUPFAM" id="SSF51735">
    <property type="entry name" value="NAD(P)-binding Rossmann-fold domains"/>
    <property type="match status" value="1"/>
</dbReference>
<feature type="compositionally biased region" description="Polar residues" evidence="4">
    <location>
        <begin position="281"/>
        <end position="294"/>
    </location>
</feature>
<dbReference type="Gene3D" id="3.40.50.720">
    <property type="entry name" value="NAD(P)-binding Rossmann-like Domain"/>
    <property type="match status" value="1"/>
</dbReference>
<keyword evidence="3" id="KW-0520">NAD</keyword>
<evidence type="ECO:0000313" key="7">
    <source>
        <dbReference type="EMBL" id="GAA4402338.1"/>
    </source>
</evidence>
<dbReference type="EMBL" id="BAABFR010000096">
    <property type="protein sequence ID" value="GAA4402338.1"/>
    <property type="molecule type" value="Genomic_DNA"/>
</dbReference>
<name>A0ABP8K960_9ACTN</name>
<sequence length="294" mass="30287">MVERIAGAGHVVHVHPRTREQAERLHGLGAVAHESLAAVGQASEAVFSIVPGPQEVHEVWCGTNGLLTGMRPGSIGIEMSTTGPESVEDVAAQADLRGIALVDAPVSGGVTGAARGTLAMFAGGADAAVTSAQDVLEVLGTVYRTGAVGSGQVMKLVNQALVGANTYGLCLGWALAARHGLDLQQTFRALTGGAADGRLLRLEWPWLLEDDHTSGFAASHMAKDLRLLSRFCADARLDPHIVDEICTAFATVASTHPTLTATQALGSALARSDTTPAGVRPQTSDAAPTEGSFS</sequence>
<dbReference type="InterPro" id="IPR013328">
    <property type="entry name" value="6PGD_dom2"/>
</dbReference>
<reference evidence="8" key="1">
    <citation type="journal article" date="2019" name="Int. J. Syst. Evol. Microbiol.">
        <title>The Global Catalogue of Microorganisms (GCM) 10K type strain sequencing project: providing services to taxonomists for standard genome sequencing and annotation.</title>
        <authorList>
            <consortium name="The Broad Institute Genomics Platform"/>
            <consortium name="The Broad Institute Genome Sequencing Center for Infectious Disease"/>
            <person name="Wu L."/>
            <person name="Ma J."/>
        </authorList>
    </citation>
    <scope>NUCLEOTIDE SEQUENCE [LARGE SCALE GENOMIC DNA]</scope>
    <source>
        <strain evidence="8">JCM 17688</strain>
    </source>
</reference>
<dbReference type="InterPro" id="IPR036291">
    <property type="entry name" value="NAD(P)-bd_dom_sf"/>
</dbReference>
<feature type="region of interest" description="Disordered" evidence="4">
    <location>
        <begin position="271"/>
        <end position="294"/>
    </location>
</feature>
<dbReference type="InterPro" id="IPR006115">
    <property type="entry name" value="6PGDH_NADP-bd"/>
</dbReference>
<dbReference type="Proteomes" id="UP001500635">
    <property type="component" value="Unassembled WGS sequence"/>
</dbReference>
<evidence type="ECO:0000256" key="4">
    <source>
        <dbReference type="SAM" id="MobiDB-lite"/>
    </source>
</evidence>
<organism evidence="7 8">
    <name type="scientific">Tsukamurella soli</name>
    <dbReference type="NCBI Taxonomy" id="644556"/>
    <lineage>
        <taxon>Bacteria</taxon>
        <taxon>Bacillati</taxon>
        <taxon>Actinomycetota</taxon>
        <taxon>Actinomycetes</taxon>
        <taxon>Mycobacteriales</taxon>
        <taxon>Tsukamurellaceae</taxon>
        <taxon>Tsukamurella</taxon>
    </lineage>
</organism>
<evidence type="ECO:0000256" key="2">
    <source>
        <dbReference type="ARBA" id="ARBA00023002"/>
    </source>
</evidence>
<accession>A0ABP8K960</accession>
<evidence type="ECO:0000259" key="6">
    <source>
        <dbReference type="Pfam" id="PF14833"/>
    </source>
</evidence>
<evidence type="ECO:0000256" key="3">
    <source>
        <dbReference type="ARBA" id="ARBA00023027"/>
    </source>
</evidence>
<dbReference type="Pfam" id="PF14833">
    <property type="entry name" value="NAD_binding_11"/>
    <property type="match status" value="1"/>
</dbReference>